<organism evidence="2 3">
    <name type="scientific">Paraglaciecola psychrophila 170</name>
    <dbReference type="NCBI Taxonomy" id="1129794"/>
    <lineage>
        <taxon>Bacteria</taxon>
        <taxon>Pseudomonadati</taxon>
        <taxon>Pseudomonadota</taxon>
        <taxon>Gammaproteobacteria</taxon>
        <taxon>Alteromonadales</taxon>
        <taxon>Alteromonadaceae</taxon>
        <taxon>Paraglaciecola</taxon>
    </lineage>
</organism>
<accession>K7A153</accession>
<evidence type="ECO:0000313" key="3">
    <source>
        <dbReference type="Proteomes" id="UP000011864"/>
    </source>
</evidence>
<evidence type="ECO:0000256" key="1">
    <source>
        <dbReference type="SAM" id="MobiDB-lite"/>
    </source>
</evidence>
<sequence>MEQQKNKPDKTVGNHFEHLQDGPRDKVMDLLCKNAAATKISNRKNGLFWGETGFLRSTASPS</sequence>
<reference evidence="2 3" key="1">
    <citation type="journal article" date="2013" name="Genome Announc.">
        <title>Complete Genome Sequence of Glaciecola psychrophila Strain 170T.</title>
        <authorList>
            <person name="Yin J."/>
            <person name="Chen J."/>
            <person name="Liu G."/>
            <person name="Yu Y."/>
            <person name="Song L."/>
            <person name="Wang X."/>
            <person name="Qu X."/>
        </authorList>
    </citation>
    <scope>NUCLEOTIDE SEQUENCE [LARGE SCALE GENOMIC DNA]</scope>
    <source>
        <strain evidence="2 3">170</strain>
    </source>
</reference>
<evidence type="ECO:0000313" key="2">
    <source>
        <dbReference type="EMBL" id="AGH45639.1"/>
    </source>
</evidence>
<gene>
    <name evidence="2" type="ORF">C427_3531</name>
</gene>
<proteinExistence type="predicted"/>
<dbReference type="RefSeq" id="WP_007635268.1">
    <property type="nucleotide sequence ID" value="NC_020514.1"/>
</dbReference>
<dbReference type="AlphaFoldDB" id="K7A153"/>
<dbReference type="HOGENOM" id="CLU_2900124_0_0_6"/>
<dbReference type="Proteomes" id="UP000011864">
    <property type="component" value="Chromosome"/>
</dbReference>
<dbReference type="KEGG" id="gps:C427_3531"/>
<dbReference type="PATRIC" id="fig|1129794.4.peg.3513"/>
<feature type="region of interest" description="Disordered" evidence="1">
    <location>
        <begin position="1"/>
        <end position="21"/>
    </location>
</feature>
<name>K7A153_9ALTE</name>
<keyword evidence="3" id="KW-1185">Reference proteome</keyword>
<protein>
    <submittedName>
        <fullName evidence="2">Uncharacterized protein</fullName>
    </submittedName>
</protein>
<dbReference type="EMBL" id="CP003837">
    <property type="protein sequence ID" value="AGH45639.1"/>
    <property type="molecule type" value="Genomic_DNA"/>
</dbReference>